<organism evidence="5">
    <name type="scientific">Anthurium amnicola</name>
    <dbReference type="NCBI Taxonomy" id="1678845"/>
    <lineage>
        <taxon>Eukaryota</taxon>
        <taxon>Viridiplantae</taxon>
        <taxon>Streptophyta</taxon>
        <taxon>Embryophyta</taxon>
        <taxon>Tracheophyta</taxon>
        <taxon>Spermatophyta</taxon>
        <taxon>Magnoliopsida</taxon>
        <taxon>Liliopsida</taxon>
        <taxon>Araceae</taxon>
        <taxon>Pothoideae</taxon>
        <taxon>Potheae</taxon>
        <taxon>Anthurium</taxon>
    </lineage>
</organism>
<sequence>MHVHLHPGSCTPSICLACPLSSAPILVDLNTGSSTVLPVSVTDAGTVAVLHQRNKFSDGSPPFTPTVATFNKDGHLLHIRNSKGGILVVDSQTVKVLAVVPVSGGSVIKSIAFSRNGQNLLTNSNDRIIRVYDNLLLQKDASTNLDAISGRMNELHGIEKLKTVGSKFLQLFHEFSGAVTKIHWKATFVSVVMASGLLVLLPAKGSIRYTHGTGLGI</sequence>
<keyword evidence="4" id="KW-0539">Nucleus</keyword>
<keyword evidence="2" id="KW-0853">WD repeat</keyword>
<accession>A0A1D1YTN5</accession>
<dbReference type="Gene3D" id="2.130.10.10">
    <property type="entry name" value="YVTN repeat-like/Quinoprotein amine dehydrogenase"/>
    <property type="match status" value="1"/>
</dbReference>
<dbReference type="InterPro" id="IPR015943">
    <property type="entry name" value="WD40/YVTN_repeat-like_dom_sf"/>
</dbReference>
<evidence type="ECO:0000256" key="4">
    <source>
        <dbReference type="ARBA" id="ARBA00023242"/>
    </source>
</evidence>
<dbReference type="EMBL" id="GDJX01009913">
    <property type="protein sequence ID" value="JAT58023.1"/>
    <property type="molecule type" value="Transcribed_RNA"/>
</dbReference>
<proteinExistence type="predicted"/>
<dbReference type="PANTHER" id="PTHR44040">
    <property type="entry name" value="RETINOBLASTOMA-BINDING PROTEIN 5"/>
    <property type="match status" value="1"/>
</dbReference>
<dbReference type="GO" id="GO:0048188">
    <property type="term" value="C:Set1C/COMPASS complex"/>
    <property type="evidence" value="ECO:0007669"/>
    <property type="project" value="InterPro"/>
</dbReference>
<dbReference type="AlphaFoldDB" id="A0A1D1YTN5"/>
<dbReference type="InterPro" id="IPR037850">
    <property type="entry name" value="RBBP5/Swd1"/>
</dbReference>
<evidence type="ECO:0000256" key="1">
    <source>
        <dbReference type="ARBA" id="ARBA00004123"/>
    </source>
</evidence>
<dbReference type="PANTHER" id="PTHR44040:SF1">
    <property type="entry name" value="RETINOBLASTOMA-BINDING PROTEIN 5"/>
    <property type="match status" value="1"/>
</dbReference>
<dbReference type="InterPro" id="IPR011044">
    <property type="entry name" value="Quino_amine_DH_bsu"/>
</dbReference>
<evidence type="ECO:0000313" key="5">
    <source>
        <dbReference type="EMBL" id="JAT58023.1"/>
    </source>
</evidence>
<protein>
    <submittedName>
        <fullName evidence="5">Retinoblastoma-binding protein 5</fullName>
    </submittedName>
</protein>
<evidence type="ECO:0000256" key="2">
    <source>
        <dbReference type="ARBA" id="ARBA00022574"/>
    </source>
</evidence>
<keyword evidence="3" id="KW-0677">Repeat</keyword>
<comment type="subcellular location">
    <subcellularLocation>
        <location evidence="1">Nucleus</location>
    </subcellularLocation>
</comment>
<reference evidence="5" key="1">
    <citation type="submission" date="2015-07" db="EMBL/GenBank/DDBJ databases">
        <title>Transcriptome Assembly of Anthurium amnicola.</title>
        <authorList>
            <person name="Suzuki J."/>
        </authorList>
    </citation>
    <scope>NUCLEOTIDE SEQUENCE</scope>
</reference>
<gene>
    <name evidence="5" type="primary">RBBP5_4</name>
    <name evidence="5" type="ORF">g.70396</name>
</gene>
<name>A0A1D1YTN5_9ARAE</name>
<evidence type="ECO:0000256" key="3">
    <source>
        <dbReference type="ARBA" id="ARBA00022737"/>
    </source>
</evidence>
<dbReference type="SUPFAM" id="SSF50969">
    <property type="entry name" value="YVTN repeat-like/Quinoprotein amine dehydrogenase"/>
    <property type="match status" value="1"/>
</dbReference>